<name>A0A915J9L0_ROMCU</name>
<keyword evidence="1" id="KW-1185">Reference proteome</keyword>
<reference evidence="2" key="1">
    <citation type="submission" date="2022-11" db="UniProtKB">
        <authorList>
            <consortium name="WormBaseParasite"/>
        </authorList>
    </citation>
    <scope>IDENTIFICATION</scope>
</reference>
<protein>
    <submittedName>
        <fullName evidence="2">Uncharacterized protein</fullName>
    </submittedName>
</protein>
<dbReference type="Proteomes" id="UP000887565">
    <property type="component" value="Unplaced"/>
</dbReference>
<accession>A0A915J9L0</accession>
<organism evidence="1 2">
    <name type="scientific">Romanomermis culicivorax</name>
    <name type="common">Nematode worm</name>
    <dbReference type="NCBI Taxonomy" id="13658"/>
    <lineage>
        <taxon>Eukaryota</taxon>
        <taxon>Metazoa</taxon>
        <taxon>Ecdysozoa</taxon>
        <taxon>Nematoda</taxon>
        <taxon>Enoplea</taxon>
        <taxon>Dorylaimia</taxon>
        <taxon>Mermithida</taxon>
        <taxon>Mermithoidea</taxon>
        <taxon>Mermithidae</taxon>
        <taxon>Romanomermis</taxon>
    </lineage>
</organism>
<proteinExistence type="predicted"/>
<sequence>METTKSFETLIPGLQYPMTEDAQLTDYPRAYAQRNLLELRREFPIDESEGPKAQALACSQQALENPLGDPFKCTVTMSMDNVS</sequence>
<dbReference type="AlphaFoldDB" id="A0A915J9L0"/>
<evidence type="ECO:0000313" key="2">
    <source>
        <dbReference type="WBParaSite" id="nRc.2.0.1.t23164-RA"/>
    </source>
</evidence>
<evidence type="ECO:0000313" key="1">
    <source>
        <dbReference type="Proteomes" id="UP000887565"/>
    </source>
</evidence>
<dbReference type="WBParaSite" id="nRc.2.0.1.t23164-RA">
    <property type="protein sequence ID" value="nRc.2.0.1.t23164-RA"/>
    <property type="gene ID" value="nRc.2.0.1.g23164"/>
</dbReference>